<reference evidence="1" key="1">
    <citation type="submission" date="2020-05" db="EMBL/GenBank/DDBJ databases">
        <title>Large-scale comparative analyses of tick genomes elucidate their genetic diversity and vector capacities.</title>
        <authorList>
            <person name="Jia N."/>
            <person name="Wang J."/>
            <person name="Shi W."/>
            <person name="Du L."/>
            <person name="Sun Y."/>
            <person name="Zhan W."/>
            <person name="Jiang J."/>
            <person name="Wang Q."/>
            <person name="Zhang B."/>
            <person name="Ji P."/>
            <person name="Sakyi L.B."/>
            <person name="Cui X."/>
            <person name="Yuan T."/>
            <person name="Jiang B."/>
            <person name="Yang W."/>
            <person name="Lam T.T.-Y."/>
            <person name="Chang Q."/>
            <person name="Ding S."/>
            <person name="Wang X."/>
            <person name="Zhu J."/>
            <person name="Ruan X."/>
            <person name="Zhao L."/>
            <person name="Wei J."/>
            <person name="Que T."/>
            <person name="Du C."/>
            <person name="Cheng J."/>
            <person name="Dai P."/>
            <person name="Han X."/>
            <person name="Huang E."/>
            <person name="Gao Y."/>
            <person name="Liu J."/>
            <person name="Shao H."/>
            <person name="Ye R."/>
            <person name="Li L."/>
            <person name="Wei W."/>
            <person name="Wang X."/>
            <person name="Wang C."/>
            <person name="Yang T."/>
            <person name="Huo Q."/>
            <person name="Li W."/>
            <person name="Guo W."/>
            <person name="Chen H."/>
            <person name="Zhou L."/>
            <person name="Ni X."/>
            <person name="Tian J."/>
            <person name="Zhou Y."/>
            <person name="Sheng Y."/>
            <person name="Liu T."/>
            <person name="Pan Y."/>
            <person name="Xia L."/>
            <person name="Li J."/>
            <person name="Zhao F."/>
            <person name="Cao W."/>
        </authorList>
    </citation>
    <scope>NUCLEOTIDE SEQUENCE</scope>
    <source>
        <tissue evidence="1">Larvae</tissue>
    </source>
</reference>
<comment type="caution">
    <text evidence="1">The sequence shown here is derived from an EMBL/GenBank/DDBJ whole genome shotgun (WGS) entry which is preliminary data.</text>
</comment>
<dbReference type="Proteomes" id="UP000821865">
    <property type="component" value="Chromosome 7"/>
</dbReference>
<evidence type="ECO:0000313" key="2">
    <source>
        <dbReference type="Proteomes" id="UP000821865"/>
    </source>
</evidence>
<dbReference type="EMBL" id="CM023476">
    <property type="protein sequence ID" value="KAH7941544.1"/>
    <property type="molecule type" value="Genomic_DNA"/>
</dbReference>
<protein>
    <submittedName>
        <fullName evidence="1">Uncharacterized protein</fullName>
    </submittedName>
</protein>
<accession>A0ACB8CFN1</accession>
<evidence type="ECO:0000313" key="1">
    <source>
        <dbReference type="EMBL" id="KAH7941544.1"/>
    </source>
</evidence>
<gene>
    <name evidence="1" type="ORF">HPB49_014810</name>
</gene>
<proteinExistence type="predicted"/>
<sequence length="186" mass="21143">MIQETHIDSVTLPSYQPFILSDASRRLCTFVGKRITAIEHNLPVRNIEHLLVELIPTRKRKESIFLVNVYSHPCAKVRRRFLTLFKKALNVAGTNPHVIGGDFNLPHMVWRYGYSTTAAQNLWQDSQDLGLIFITDPTFPTRLGNWTSRDTIQTSHLPRMSPRPNGATHNMISVVTTSSLPYLSFG</sequence>
<name>A0ACB8CFN1_DERSI</name>
<keyword evidence="2" id="KW-1185">Reference proteome</keyword>
<organism evidence="1 2">
    <name type="scientific">Dermacentor silvarum</name>
    <name type="common">Tick</name>
    <dbReference type="NCBI Taxonomy" id="543639"/>
    <lineage>
        <taxon>Eukaryota</taxon>
        <taxon>Metazoa</taxon>
        <taxon>Ecdysozoa</taxon>
        <taxon>Arthropoda</taxon>
        <taxon>Chelicerata</taxon>
        <taxon>Arachnida</taxon>
        <taxon>Acari</taxon>
        <taxon>Parasitiformes</taxon>
        <taxon>Ixodida</taxon>
        <taxon>Ixodoidea</taxon>
        <taxon>Ixodidae</taxon>
        <taxon>Rhipicephalinae</taxon>
        <taxon>Dermacentor</taxon>
    </lineage>
</organism>